<dbReference type="Proteomes" id="UP000242792">
    <property type="component" value="Chromosome"/>
</dbReference>
<name>A0A1V0BEI2_9BURK</name>
<evidence type="ECO:0000313" key="1">
    <source>
        <dbReference type="EMBL" id="AQZ98363.1"/>
    </source>
</evidence>
<dbReference type="OrthoDB" id="5450902at2"/>
<organism evidence="1 2">
    <name type="scientific">Comamonas kerstersii</name>
    <dbReference type="NCBI Taxonomy" id="225992"/>
    <lineage>
        <taxon>Bacteria</taxon>
        <taxon>Pseudomonadati</taxon>
        <taxon>Pseudomonadota</taxon>
        <taxon>Betaproteobacteria</taxon>
        <taxon>Burkholderiales</taxon>
        <taxon>Comamonadaceae</taxon>
        <taxon>Comamonas</taxon>
    </lineage>
</organism>
<sequence length="546" mass="60309">MPATPCETQDASALRWNLLDEALIRWRSIEDGSLHHSSLPQLLAAMANLQVYDFPALRPHQRHPWHAFLVQLGAIALHHAGQSEPWQQADAWRAALLALTPDDPDGAAWCLVTPADRPALLQAPVPGETPQRWSNVIHAADALDMLVTSKNHDLKAARARQAQADDWLFALVSLQTQEGVMGRGNYGISRMYTGFGNRPGFGVAPIGSWSQRWQSDIASLLLQREHIASTYGLAHAGGHALLWLLPWSGTDALTLQSLDPFYIEICRRVRLAAPHGQLMAHVTGSKVARIDAKQSNGVTGDAWTPVETAKAKALTVSRNGFDYQLMSELLTGDTYTMGAAWRLNPWPQGTSLQAIAQATVRGQGKTEGYHERRVPIPPRMRLMLISGQRPQLAAIAQKRVKAIAEMRKLLWSALTVLFANGESSGGNDAVSDRASRYAQPFEQREDRLFFADLQQEIDAEETQREEVYLQWLLALAARAEQVLRHAFIAGPRSNMQRYKAQSAALSRFDAGLRSSKSFPELANHFARQRASRTAHAASDSEGAHHA</sequence>
<protein>
    <submittedName>
        <fullName evidence="1">Type I-E CRISPR-associated protein Cse1/CasA</fullName>
    </submittedName>
</protein>
<reference evidence="1 2" key="1">
    <citation type="submission" date="2017-03" db="EMBL/GenBank/DDBJ databases">
        <title>Rapid Whole Genome Sequencing of Comamonas kerstersii Causing Continuous ambulatory Peritoneal Dialysis-Associated Peritonitis.</title>
        <authorList>
            <person name="Zheng B."/>
        </authorList>
    </citation>
    <scope>NUCLEOTIDE SEQUENCE [LARGE SCALE GENOMIC DNA]</scope>
    <source>
        <strain evidence="1 2">8943</strain>
    </source>
</reference>
<dbReference type="NCBIfam" id="TIGR02547">
    <property type="entry name" value="casA_cse1"/>
    <property type="match status" value="1"/>
</dbReference>
<dbReference type="AlphaFoldDB" id="A0A1V0BEI2"/>
<dbReference type="RefSeq" id="WP_054065752.1">
    <property type="nucleotide sequence ID" value="NZ_CP020121.1"/>
</dbReference>
<dbReference type="KEGG" id="cke:B5M06_08960"/>
<evidence type="ECO:0000313" key="2">
    <source>
        <dbReference type="Proteomes" id="UP000242792"/>
    </source>
</evidence>
<dbReference type="EMBL" id="CP020121">
    <property type="protein sequence ID" value="AQZ98363.1"/>
    <property type="molecule type" value="Genomic_DNA"/>
</dbReference>
<dbReference type="InterPro" id="IPR013381">
    <property type="entry name" value="CRISPR-assoc_prot_Cse1"/>
</dbReference>
<accession>A0A1V0BEI2</accession>
<proteinExistence type="predicted"/>
<gene>
    <name evidence="1" type="ORF">B5M06_08960</name>
</gene>
<dbReference type="GeneID" id="83039450"/>